<evidence type="ECO:0000313" key="1">
    <source>
        <dbReference type="EMBL" id="ASU83195.1"/>
    </source>
</evidence>
<organism evidence="1 2">
    <name type="scientific">Nocardiopsis gilva YIM 90087</name>
    <dbReference type="NCBI Taxonomy" id="1235441"/>
    <lineage>
        <taxon>Bacteria</taxon>
        <taxon>Bacillati</taxon>
        <taxon>Actinomycetota</taxon>
        <taxon>Actinomycetes</taxon>
        <taxon>Streptosporangiales</taxon>
        <taxon>Nocardiopsidaceae</taxon>
        <taxon>Nocardiopsis</taxon>
    </lineage>
</organism>
<evidence type="ECO:0000313" key="2">
    <source>
        <dbReference type="Proteomes" id="UP000215005"/>
    </source>
</evidence>
<keyword evidence="2" id="KW-1185">Reference proteome</keyword>
<proteinExistence type="predicted"/>
<reference evidence="1 2" key="1">
    <citation type="submission" date="2017-08" db="EMBL/GenBank/DDBJ databases">
        <title>The complete genome sequence of Nocardiopsis gilva YIM 90087.</title>
        <authorList>
            <person name="Yin M."/>
            <person name="Tang S."/>
        </authorList>
    </citation>
    <scope>NUCLEOTIDE SEQUENCE [LARGE SCALE GENOMIC DNA]</scope>
    <source>
        <strain evidence="1 2">YIM 90087</strain>
    </source>
</reference>
<name>A0A223S500_9ACTN</name>
<sequence length="87" mass="10453">MTGTHIIMKKSDIPESGRLEVWQGGEFSWYPDDEQEGCYYCQIVNKDGDIIWRSKFDRRFLLELIMWKVERGLFRRRCRPLHTTGLL</sequence>
<gene>
    <name evidence="1" type="ORF">CDO52_10780</name>
</gene>
<dbReference type="AlphaFoldDB" id="A0A223S500"/>
<accession>A0A223S500</accession>
<dbReference type="Proteomes" id="UP000215005">
    <property type="component" value="Chromosome"/>
</dbReference>
<dbReference type="EMBL" id="CP022753">
    <property type="protein sequence ID" value="ASU83195.1"/>
    <property type="molecule type" value="Genomic_DNA"/>
</dbReference>
<dbReference type="KEGG" id="ngv:CDO52_10780"/>
<protein>
    <submittedName>
        <fullName evidence="1">Uncharacterized protein</fullName>
    </submittedName>
</protein>